<dbReference type="Pfam" id="PF06890">
    <property type="entry name" value="Phage_Mu_Gp45"/>
    <property type="match status" value="1"/>
</dbReference>
<evidence type="ECO:0000313" key="3">
    <source>
        <dbReference type="Proteomes" id="UP000477849"/>
    </source>
</evidence>
<feature type="domain" description="Bacteriophage Mu Gp45 N-terminal" evidence="1">
    <location>
        <begin position="9"/>
        <end position="70"/>
    </location>
</feature>
<organism evidence="2 3">
    <name type="scientific">Rhizobium daejeonense</name>
    <dbReference type="NCBI Taxonomy" id="240521"/>
    <lineage>
        <taxon>Bacteria</taxon>
        <taxon>Pseudomonadati</taxon>
        <taxon>Pseudomonadota</taxon>
        <taxon>Alphaproteobacteria</taxon>
        <taxon>Hyphomicrobiales</taxon>
        <taxon>Rhizobiaceae</taxon>
        <taxon>Rhizobium/Agrobacterium group</taxon>
        <taxon>Rhizobium</taxon>
    </lineage>
</organism>
<evidence type="ECO:0000313" key="2">
    <source>
        <dbReference type="EMBL" id="NGO64189.1"/>
    </source>
</evidence>
<accession>A0A6M1RYN2</accession>
<proteinExistence type="predicted"/>
<keyword evidence="3" id="KW-1185">Reference proteome</keyword>
<dbReference type="InterPro" id="IPR053861">
    <property type="entry name" value="Phage_Mu_Gp45_N"/>
</dbReference>
<comment type="caution">
    <text evidence="2">The sequence shown here is derived from an EMBL/GenBank/DDBJ whole genome shotgun (WGS) entry which is preliminary data.</text>
</comment>
<dbReference type="Proteomes" id="UP000477849">
    <property type="component" value="Unassembled WGS sequence"/>
</dbReference>
<dbReference type="RefSeq" id="WP_163905283.1">
    <property type="nucleotide sequence ID" value="NZ_CP048427.1"/>
</dbReference>
<protein>
    <recommendedName>
        <fullName evidence="1">Bacteriophage Mu Gp45 N-terminal domain-containing protein</fullName>
    </recommendedName>
</protein>
<name>A0A6M1RYN2_9HYPH</name>
<sequence length="139" mass="14243">MIRFDFDGRVEEKGGQQFVSGRGAYGDGYTRIYRPEPHGFASSPIKGGKGILLPMPGNPDFAVVLGGEHPGKRAADLPSGGTAIYDSSGNIISLVGTKVRLVAPVFEFVGDITIDGSISMTGGITAAGSIVDGDGNNGA</sequence>
<reference evidence="2 3" key="1">
    <citation type="submission" date="2020-02" db="EMBL/GenBank/DDBJ databases">
        <title>Genome sequence of the type strain CCBAU10050 of Rhizobium daejeonense.</title>
        <authorList>
            <person name="Gao J."/>
            <person name="Sun J."/>
        </authorList>
    </citation>
    <scope>NUCLEOTIDE SEQUENCE [LARGE SCALE GENOMIC DNA]</scope>
    <source>
        <strain evidence="2 3">CCBAU10050</strain>
    </source>
</reference>
<evidence type="ECO:0000259" key="1">
    <source>
        <dbReference type="Pfam" id="PF06890"/>
    </source>
</evidence>
<dbReference type="AlphaFoldDB" id="A0A6M1RYN2"/>
<dbReference type="EMBL" id="JAAKZH010000003">
    <property type="protein sequence ID" value="NGO64189.1"/>
    <property type="molecule type" value="Genomic_DNA"/>
</dbReference>
<gene>
    <name evidence="2" type="ORF">G6N76_10920</name>
</gene>